<dbReference type="EMBL" id="JBEUOH010000018">
    <property type="protein sequence ID" value="KAL0870616.1"/>
    <property type="molecule type" value="Genomic_DNA"/>
</dbReference>
<comment type="cofactor">
    <cofactor evidence="1">
        <name>Zn(2+)</name>
        <dbReference type="ChEBI" id="CHEBI:29105"/>
    </cofactor>
</comment>
<evidence type="ECO:0000313" key="7">
    <source>
        <dbReference type="Proteomes" id="UP001549921"/>
    </source>
</evidence>
<dbReference type="AlphaFoldDB" id="A0ABD0SMU1"/>
<organism evidence="4 7">
    <name type="scientific">Loxostege sticticalis</name>
    <name type="common">Beet webworm moth</name>
    <dbReference type="NCBI Taxonomy" id="481309"/>
    <lineage>
        <taxon>Eukaryota</taxon>
        <taxon>Metazoa</taxon>
        <taxon>Ecdysozoa</taxon>
        <taxon>Arthropoda</taxon>
        <taxon>Hexapoda</taxon>
        <taxon>Insecta</taxon>
        <taxon>Pterygota</taxon>
        <taxon>Neoptera</taxon>
        <taxon>Endopterygota</taxon>
        <taxon>Lepidoptera</taxon>
        <taxon>Glossata</taxon>
        <taxon>Ditrysia</taxon>
        <taxon>Pyraloidea</taxon>
        <taxon>Crambidae</taxon>
        <taxon>Pyraustinae</taxon>
        <taxon>Loxostege</taxon>
    </lineage>
</organism>
<evidence type="ECO:0000256" key="2">
    <source>
        <dbReference type="SAM" id="SignalP"/>
    </source>
</evidence>
<evidence type="ECO:0000256" key="1">
    <source>
        <dbReference type="ARBA" id="ARBA00001947"/>
    </source>
</evidence>
<name>A0ABD0SMU1_LOXSC</name>
<gene>
    <name evidence="5" type="ORF">ABMA27_005576</name>
    <name evidence="4" type="ORF">ABMA28_005774</name>
</gene>
<evidence type="ECO:0000313" key="5">
    <source>
        <dbReference type="EMBL" id="KAL0870616.1"/>
    </source>
</evidence>
<comment type="caution">
    <text evidence="4">The sequence shown here is derived from an EMBL/GenBank/DDBJ whole genome shotgun (WGS) entry which is preliminary data.</text>
</comment>
<keyword evidence="2" id="KW-0732">Signal</keyword>
<accession>A0ABD0SMU1</accession>
<evidence type="ECO:0000313" key="6">
    <source>
        <dbReference type="Proteomes" id="UP001549920"/>
    </source>
</evidence>
<protein>
    <recommendedName>
        <fullName evidence="3">Peptidase M12A domain-containing protein</fullName>
    </recommendedName>
</protein>
<feature type="chain" id="PRO_5044722701" description="Peptidase M12A domain-containing protein" evidence="2">
    <location>
        <begin position="30"/>
        <end position="185"/>
    </location>
</feature>
<dbReference type="Gene3D" id="3.40.390.10">
    <property type="entry name" value="Collagenase (Catalytic Domain)"/>
    <property type="match status" value="1"/>
</dbReference>
<sequence length="185" mass="21373">MKLQNKSQLYQNWIINLFVVLCNFNTIISQPCPNETDINLPDDWPCIWNNGTIPFVFNFYSVNPRKLRNLVRKGHDFLHKRSCLKFVERNPVTMARMPNTTYLFYSYSGALEVCCLHYYAKQIGRRNVLITPICTLPAEVAHATLHGMGIEHQSREPIPEVSVRAALFVTNCSELPKKVKNFGLR</sequence>
<dbReference type="Proteomes" id="UP001549921">
    <property type="component" value="Unassembled WGS sequence"/>
</dbReference>
<dbReference type="InterPro" id="IPR024079">
    <property type="entry name" value="MetalloPept_cat_dom_sf"/>
</dbReference>
<dbReference type="SUPFAM" id="SSF55486">
    <property type="entry name" value="Metalloproteases ('zincins'), catalytic domain"/>
    <property type="match status" value="1"/>
</dbReference>
<dbReference type="EMBL" id="JBEDNZ010000018">
    <property type="protein sequence ID" value="KAL0821155.1"/>
    <property type="molecule type" value="Genomic_DNA"/>
</dbReference>
<dbReference type="Proteomes" id="UP001549920">
    <property type="component" value="Unassembled WGS sequence"/>
</dbReference>
<evidence type="ECO:0000313" key="4">
    <source>
        <dbReference type="EMBL" id="KAL0821155.1"/>
    </source>
</evidence>
<dbReference type="InterPro" id="IPR001506">
    <property type="entry name" value="Peptidase_M12A"/>
</dbReference>
<feature type="signal peptide" evidence="2">
    <location>
        <begin position="1"/>
        <end position="29"/>
    </location>
</feature>
<evidence type="ECO:0000259" key="3">
    <source>
        <dbReference type="Pfam" id="PF01400"/>
    </source>
</evidence>
<reference evidence="6 7" key="1">
    <citation type="submission" date="2024-06" db="EMBL/GenBank/DDBJ databases">
        <title>A chromosome-level genome assembly of beet webworm, Loxostege sticticalis.</title>
        <authorList>
            <person name="Zhang Y."/>
        </authorList>
    </citation>
    <scope>NUCLEOTIDE SEQUENCE [LARGE SCALE GENOMIC DNA]</scope>
    <source>
        <strain evidence="5">AQ026</strain>
        <strain evidence="4">AQ028</strain>
        <tissue evidence="4">Male pupae</tissue>
        <tissue evidence="5">Whole body</tissue>
    </source>
</reference>
<proteinExistence type="predicted"/>
<dbReference type="Pfam" id="PF01400">
    <property type="entry name" value="Astacin"/>
    <property type="match status" value="1"/>
</dbReference>
<keyword evidence="6" id="KW-1185">Reference proteome</keyword>
<feature type="domain" description="Peptidase M12A" evidence="3">
    <location>
        <begin position="48"/>
        <end position="154"/>
    </location>
</feature>